<protein>
    <submittedName>
        <fullName evidence="1">Uncharacterized protein</fullName>
    </submittedName>
</protein>
<dbReference type="EMBL" id="FOIO01000020">
    <property type="protein sequence ID" value="SET72160.1"/>
    <property type="molecule type" value="Genomic_DNA"/>
</dbReference>
<evidence type="ECO:0000313" key="2">
    <source>
        <dbReference type="Proteomes" id="UP000182121"/>
    </source>
</evidence>
<evidence type="ECO:0000313" key="1">
    <source>
        <dbReference type="EMBL" id="SET72160.1"/>
    </source>
</evidence>
<sequence length="123" mass="13931">MRPLATSLSCICFTLSGLQPFTGNSFIQLPRKTGRTISSHPQAFPLALSVHMQNCHWCFRENLSKVFTRTALTVPLLFLHHGRWENTFLETPQTRFGADYVLQNVISNSNPSASAFPYTSQIW</sequence>
<organism evidence="1 2">
    <name type="scientific">Enterocloster clostridioformis</name>
    <dbReference type="NCBI Taxonomy" id="1531"/>
    <lineage>
        <taxon>Bacteria</taxon>
        <taxon>Bacillati</taxon>
        <taxon>Bacillota</taxon>
        <taxon>Clostridia</taxon>
        <taxon>Lachnospirales</taxon>
        <taxon>Lachnospiraceae</taxon>
        <taxon>Enterocloster</taxon>
    </lineage>
</organism>
<dbReference type="Proteomes" id="UP000182121">
    <property type="component" value="Unassembled WGS sequence"/>
</dbReference>
<proteinExistence type="predicted"/>
<accession>A0A1I0GM83</accession>
<gene>
    <name evidence="1" type="ORF">SAMN05216521_102089</name>
</gene>
<dbReference type="AlphaFoldDB" id="A0A1I0GM83"/>
<reference evidence="1 2" key="1">
    <citation type="submission" date="2016-10" db="EMBL/GenBank/DDBJ databases">
        <authorList>
            <person name="Varghese N."/>
            <person name="Submissions S."/>
        </authorList>
    </citation>
    <scope>NUCLEOTIDE SEQUENCE [LARGE SCALE GENOMIC DNA]</scope>
    <source>
        <strain evidence="1 2">NLAE-zl-C196</strain>
    </source>
</reference>
<comment type="caution">
    <text evidence="1">The sequence shown here is derived from an EMBL/GenBank/DDBJ whole genome shotgun (WGS) entry which is preliminary data.</text>
</comment>
<name>A0A1I0GM83_9FIRM</name>